<dbReference type="GO" id="GO:0003964">
    <property type="term" value="F:RNA-directed DNA polymerase activity"/>
    <property type="evidence" value="ECO:0007669"/>
    <property type="project" value="UniProtKB-KW"/>
</dbReference>
<organism evidence="3 4">
    <name type="scientific">Tanacetum coccineum</name>
    <dbReference type="NCBI Taxonomy" id="301880"/>
    <lineage>
        <taxon>Eukaryota</taxon>
        <taxon>Viridiplantae</taxon>
        <taxon>Streptophyta</taxon>
        <taxon>Embryophyta</taxon>
        <taxon>Tracheophyta</taxon>
        <taxon>Spermatophyta</taxon>
        <taxon>Magnoliopsida</taxon>
        <taxon>eudicotyledons</taxon>
        <taxon>Gunneridae</taxon>
        <taxon>Pentapetalae</taxon>
        <taxon>asterids</taxon>
        <taxon>campanulids</taxon>
        <taxon>Asterales</taxon>
        <taxon>Asteraceae</taxon>
        <taxon>Asteroideae</taxon>
        <taxon>Anthemideae</taxon>
        <taxon>Anthemidinae</taxon>
        <taxon>Tanacetum</taxon>
    </lineage>
</organism>
<reference evidence="3" key="1">
    <citation type="journal article" date="2022" name="Int. J. Mol. Sci.">
        <title>Draft Genome of Tanacetum Coccineum: Genomic Comparison of Closely Related Tanacetum-Family Plants.</title>
        <authorList>
            <person name="Yamashiro T."/>
            <person name="Shiraishi A."/>
            <person name="Nakayama K."/>
            <person name="Satake H."/>
        </authorList>
    </citation>
    <scope>NUCLEOTIDE SEQUENCE</scope>
</reference>
<dbReference type="InterPro" id="IPR005135">
    <property type="entry name" value="Endo/exonuclease/phosphatase"/>
</dbReference>
<protein>
    <submittedName>
        <fullName evidence="3">RNA-directed DNA polymerase, eukaryota</fullName>
    </submittedName>
</protein>
<name>A0ABQ4XRH0_9ASTR</name>
<dbReference type="Gene3D" id="3.60.10.10">
    <property type="entry name" value="Endonuclease/exonuclease/phosphatase"/>
    <property type="match status" value="1"/>
</dbReference>
<keyword evidence="3" id="KW-0808">Transferase</keyword>
<dbReference type="Proteomes" id="UP001151760">
    <property type="component" value="Unassembled WGS sequence"/>
</dbReference>
<reference evidence="3" key="2">
    <citation type="submission" date="2022-01" db="EMBL/GenBank/DDBJ databases">
        <authorList>
            <person name="Yamashiro T."/>
            <person name="Shiraishi A."/>
            <person name="Satake H."/>
            <person name="Nakayama K."/>
        </authorList>
    </citation>
    <scope>NUCLEOTIDE SEQUENCE</scope>
</reference>
<accession>A0ABQ4XRH0</accession>
<keyword evidence="3" id="KW-0548">Nucleotidyltransferase</keyword>
<feature type="compositionally biased region" description="Low complexity" evidence="1">
    <location>
        <begin position="273"/>
        <end position="287"/>
    </location>
</feature>
<dbReference type="PANTHER" id="PTHR33710">
    <property type="entry name" value="BNAC02G09200D PROTEIN"/>
    <property type="match status" value="1"/>
</dbReference>
<evidence type="ECO:0000259" key="2">
    <source>
        <dbReference type="Pfam" id="PF03372"/>
    </source>
</evidence>
<dbReference type="EMBL" id="BQNB010009758">
    <property type="protein sequence ID" value="GJS67993.1"/>
    <property type="molecule type" value="Genomic_DNA"/>
</dbReference>
<comment type="caution">
    <text evidence="3">The sequence shown here is derived from an EMBL/GenBank/DDBJ whole genome shotgun (WGS) entry which is preliminary data.</text>
</comment>
<proteinExistence type="predicted"/>
<keyword evidence="3" id="KW-0695">RNA-directed DNA polymerase</keyword>
<sequence length="579" mass="64412">MKDKAISFFFTNFPSGTQRHYGRCSIGDSKLIINRAKFFKAYGSRVTGDDIPSNIPIGVPRAKQGNVNFTRSFREAVAGGFKNNPKSHETRYASVRERETGPTITQGDIIENNGLVDCKVKYCGGLTLLFEWGSKDSARVGLHGFTLRVFQSLGGNPSWGRQVYRQKVGRVLKTGRLDINSKIIVPVKALIIYEEPYPVSNLLSYGRDFDLEVDTMFEEEFIGPTMVEEDDGGKEFSGDLYPRASGTEKVYVSTSPCMENIKSNGARLDGDFNNNNHGNSSPCNMNNDTHESNFLSSESPRTSGLPPPPFTKSVSAQSFVEESYGPAQVLGLNEPNSQDKNSPSEKNLPILNVTLEQGYSNVAFAYSGSVGASGGILTLWDTNVFSLESDIVDRNFVVVIGTWVGMQGKVGIMNVYAPQDRHLKEALWSSIESLLNSVNITWIVFGDFNVVRSQEERSGCRFNHGKANIFNDFIYRCRLFDFPLGGRKFTRFDRDGAKASKLDRFLANQEFFELWKDASVSVLPRTISDHCPILLKVGSPNFGPKPFKVFDRWLTVADFRDLISSSWLATTAAIPLIYS</sequence>
<feature type="region of interest" description="Disordered" evidence="1">
    <location>
        <begin position="268"/>
        <end position="312"/>
    </location>
</feature>
<dbReference type="PANTHER" id="PTHR33710:SF64">
    <property type="entry name" value="ENDONUCLEASE_EXONUCLEASE_PHOSPHATASE DOMAIN-CONTAINING PROTEIN"/>
    <property type="match status" value="1"/>
</dbReference>
<gene>
    <name evidence="3" type="ORF">Tco_0682558</name>
</gene>
<dbReference type="SUPFAM" id="SSF56219">
    <property type="entry name" value="DNase I-like"/>
    <property type="match status" value="1"/>
</dbReference>
<keyword evidence="4" id="KW-1185">Reference proteome</keyword>
<dbReference type="Pfam" id="PF03372">
    <property type="entry name" value="Exo_endo_phos"/>
    <property type="match status" value="1"/>
</dbReference>
<evidence type="ECO:0000256" key="1">
    <source>
        <dbReference type="SAM" id="MobiDB-lite"/>
    </source>
</evidence>
<feature type="domain" description="Endonuclease/exonuclease/phosphatase" evidence="2">
    <location>
        <begin position="326"/>
        <end position="530"/>
    </location>
</feature>
<feature type="compositionally biased region" description="Polar residues" evidence="1">
    <location>
        <begin position="292"/>
        <end position="302"/>
    </location>
</feature>
<dbReference type="InterPro" id="IPR036691">
    <property type="entry name" value="Endo/exonu/phosph_ase_sf"/>
</dbReference>
<evidence type="ECO:0000313" key="3">
    <source>
        <dbReference type="EMBL" id="GJS67993.1"/>
    </source>
</evidence>
<evidence type="ECO:0000313" key="4">
    <source>
        <dbReference type="Proteomes" id="UP001151760"/>
    </source>
</evidence>